<accession>A0A3M7SG15</accession>
<sequence>MNHTDLIISFFSFYKVTFPDNITTLSFQFSENNYSKHACGDFLLERHLCTIIDLQQFFEPDKAVLMVRSDKKFELNRYIDYYDMNVDESEFCNMFDLIILGIKNLLTFNLPILVNELAHTH</sequence>
<dbReference type="Proteomes" id="UP000276133">
    <property type="component" value="Unassembled WGS sequence"/>
</dbReference>
<comment type="caution">
    <text evidence="1">The sequence shown here is derived from an EMBL/GenBank/DDBJ whole genome shotgun (WGS) entry which is preliminary data.</text>
</comment>
<reference evidence="1 2" key="1">
    <citation type="journal article" date="2018" name="Sci. Rep.">
        <title>Genomic signatures of local adaptation to the degree of environmental predictability in rotifers.</title>
        <authorList>
            <person name="Franch-Gras L."/>
            <person name="Hahn C."/>
            <person name="Garcia-Roger E.M."/>
            <person name="Carmona M.J."/>
            <person name="Serra M."/>
            <person name="Gomez A."/>
        </authorList>
    </citation>
    <scope>NUCLEOTIDE SEQUENCE [LARGE SCALE GENOMIC DNA]</scope>
    <source>
        <strain evidence="1">HYR1</strain>
    </source>
</reference>
<name>A0A3M7SG15_BRAPC</name>
<evidence type="ECO:0000313" key="1">
    <source>
        <dbReference type="EMBL" id="RNA34712.1"/>
    </source>
</evidence>
<gene>
    <name evidence="1" type="ORF">BpHYR1_014521</name>
</gene>
<organism evidence="1 2">
    <name type="scientific">Brachionus plicatilis</name>
    <name type="common">Marine rotifer</name>
    <name type="synonym">Brachionus muelleri</name>
    <dbReference type="NCBI Taxonomy" id="10195"/>
    <lineage>
        <taxon>Eukaryota</taxon>
        <taxon>Metazoa</taxon>
        <taxon>Spiralia</taxon>
        <taxon>Gnathifera</taxon>
        <taxon>Rotifera</taxon>
        <taxon>Eurotatoria</taxon>
        <taxon>Monogononta</taxon>
        <taxon>Pseudotrocha</taxon>
        <taxon>Ploima</taxon>
        <taxon>Brachionidae</taxon>
        <taxon>Brachionus</taxon>
    </lineage>
</organism>
<dbReference type="AlphaFoldDB" id="A0A3M7SG15"/>
<evidence type="ECO:0000313" key="2">
    <source>
        <dbReference type="Proteomes" id="UP000276133"/>
    </source>
</evidence>
<proteinExistence type="predicted"/>
<keyword evidence="2" id="KW-1185">Reference proteome</keyword>
<dbReference type="EMBL" id="REGN01001429">
    <property type="protein sequence ID" value="RNA34712.1"/>
    <property type="molecule type" value="Genomic_DNA"/>
</dbReference>
<protein>
    <submittedName>
        <fullName evidence="1">Uncharacterized protein</fullName>
    </submittedName>
</protein>